<keyword evidence="5 6" id="KW-0472">Membrane</keyword>
<keyword evidence="3 6" id="KW-0812">Transmembrane</keyword>
<name>A0A6A0AFK8_HAELA</name>
<keyword evidence="8" id="KW-1185">Reference proteome</keyword>
<dbReference type="EMBL" id="BLLF01005627">
    <property type="protein sequence ID" value="GFH31438.1"/>
    <property type="molecule type" value="Genomic_DNA"/>
</dbReference>
<dbReference type="GO" id="GO:0022857">
    <property type="term" value="F:transmembrane transporter activity"/>
    <property type="evidence" value="ECO:0007669"/>
    <property type="project" value="InterPro"/>
</dbReference>
<comment type="similarity">
    <text evidence="2">Belongs to the nucleobase:cation symporter-2 (NCS2) (TC 2.A.40) family.</text>
</comment>
<evidence type="ECO:0000256" key="3">
    <source>
        <dbReference type="ARBA" id="ARBA00022692"/>
    </source>
</evidence>
<evidence type="ECO:0000256" key="1">
    <source>
        <dbReference type="ARBA" id="ARBA00004141"/>
    </source>
</evidence>
<organism evidence="7 8">
    <name type="scientific">Haematococcus lacustris</name>
    <name type="common">Green alga</name>
    <name type="synonym">Haematococcus pluvialis</name>
    <dbReference type="NCBI Taxonomy" id="44745"/>
    <lineage>
        <taxon>Eukaryota</taxon>
        <taxon>Viridiplantae</taxon>
        <taxon>Chlorophyta</taxon>
        <taxon>core chlorophytes</taxon>
        <taxon>Chlorophyceae</taxon>
        <taxon>CS clade</taxon>
        <taxon>Chlamydomonadales</taxon>
        <taxon>Haematococcaceae</taxon>
        <taxon>Haematococcus</taxon>
    </lineage>
</organism>
<keyword evidence="4 6" id="KW-1133">Transmembrane helix</keyword>
<dbReference type="Pfam" id="PF00860">
    <property type="entry name" value="Xan_ur_permease"/>
    <property type="match status" value="1"/>
</dbReference>
<protein>
    <submittedName>
        <fullName evidence="7">Uncharacterized protein</fullName>
    </submittedName>
</protein>
<evidence type="ECO:0000256" key="2">
    <source>
        <dbReference type="ARBA" id="ARBA00008821"/>
    </source>
</evidence>
<evidence type="ECO:0000256" key="4">
    <source>
        <dbReference type="ARBA" id="ARBA00022989"/>
    </source>
</evidence>
<reference evidence="7 8" key="1">
    <citation type="submission" date="2020-02" db="EMBL/GenBank/DDBJ databases">
        <title>Draft genome sequence of Haematococcus lacustris strain NIES-144.</title>
        <authorList>
            <person name="Morimoto D."/>
            <person name="Nakagawa S."/>
            <person name="Yoshida T."/>
            <person name="Sawayama S."/>
        </authorList>
    </citation>
    <scope>NUCLEOTIDE SEQUENCE [LARGE SCALE GENOMIC DNA]</scope>
    <source>
        <strain evidence="7 8">NIES-144</strain>
    </source>
</reference>
<dbReference type="Proteomes" id="UP000485058">
    <property type="component" value="Unassembled WGS sequence"/>
</dbReference>
<dbReference type="InterPro" id="IPR006043">
    <property type="entry name" value="NCS2"/>
</dbReference>
<evidence type="ECO:0000313" key="8">
    <source>
        <dbReference type="Proteomes" id="UP000485058"/>
    </source>
</evidence>
<dbReference type="AlphaFoldDB" id="A0A6A0AFK8"/>
<proteinExistence type="inferred from homology"/>
<dbReference type="GO" id="GO:0016020">
    <property type="term" value="C:membrane"/>
    <property type="evidence" value="ECO:0007669"/>
    <property type="project" value="UniProtKB-SubCell"/>
</dbReference>
<comment type="caution">
    <text evidence="7">The sequence shown here is derived from an EMBL/GenBank/DDBJ whole genome shotgun (WGS) entry which is preliminary data.</text>
</comment>
<evidence type="ECO:0000256" key="5">
    <source>
        <dbReference type="ARBA" id="ARBA00023136"/>
    </source>
</evidence>
<dbReference type="PANTHER" id="PTHR11119">
    <property type="entry name" value="XANTHINE-URACIL / VITAMIN C PERMEASE FAMILY MEMBER"/>
    <property type="match status" value="1"/>
</dbReference>
<comment type="subcellular location">
    <subcellularLocation>
        <location evidence="1">Membrane</location>
        <topology evidence="1">Multi-pass membrane protein</topology>
    </subcellularLocation>
</comment>
<evidence type="ECO:0000256" key="6">
    <source>
        <dbReference type="SAM" id="Phobius"/>
    </source>
</evidence>
<feature type="transmembrane region" description="Helical" evidence="6">
    <location>
        <begin position="20"/>
        <end position="41"/>
    </location>
</feature>
<evidence type="ECO:0000313" key="7">
    <source>
        <dbReference type="EMBL" id="GFH31438.1"/>
    </source>
</evidence>
<accession>A0A6A0AFK8</accession>
<gene>
    <name evidence="7" type="ORF">HaLaN_30487</name>
</gene>
<sequence>MIVLAVIGKTGGLFASVPAAILSGLFCCMFGLIVGVGVSNLQFTNQNSPRNLFILGFSV</sequence>